<keyword evidence="1" id="KW-0472">Membrane</keyword>
<organism evidence="2">
    <name type="scientific">marine metagenome</name>
    <dbReference type="NCBI Taxonomy" id="408172"/>
    <lineage>
        <taxon>unclassified sequences</taxon>
        <taxon>metagenomes</taxon>
        <taxon>ecological metagenomes</taxon>
    </lineage>
</organism>
<evidence type="ECO:0000256" key="1">
    <source>
        <dbReference type="SAM" id="Phobius"/>
    </source>
</evidence>
<keyword evidence="1" id="KW-1133">Transmembrane helix</keyword>
<feature type="transmembrane region" description="Helical" evidence="1">
    <location>
        <begin position="42"/>
        <end position="68"/>
    </location>
</feature>
<sequence>MAESLTYFQTMIEAIVGIIGFQVIAVSFVFSRKEDWHMHDSFMFYGVIFLNMIGMAYCAVPSFISINLSTDSSSFDFWDIFYKIGLVSQFILLIHGHLYTVKLIRDIKLYPQEFGVIAVWRYIFQYVAVYTPFPIFCAIYFTPIYTEHFIKNLAYATPWGFILLSFVPFIILITHSHPAKFRPRDSS</sequence>
<feature type="transmembrane region" description="Helical" evidence="1">
    <location>
        <begin position="6"/>
        <end position="30"/>
    </location>
</feature>
<dbReference type="AlphaFoldDB" id="A0A382HFK7"/>
<name>A0A382HFK7_9ZZZZ</name>
<feature type="transmembrane region" description="Helical" evidence="1">
    <location>
        <begin position="153"/>
        <end position="174"/>
    </location>
</feature>
<protein>
    <submittedName>
        <fullName evidence="2">Uncharacterized protein</fullName>
    </submittedName>
</protein>
<gene>
    <name evidence="2" type="ORF">METZ01_LOCUS238910</name>
</gene>
<dbReference type="EMBL" id="UINC01060974">
    <property type="protein sequence ID" value="SVB86056.1"/>
    <property type="molecule type" value="Genomic_DNA"/>
</dbReference>
<feature type="transmembrane region" description="Helical" evidence="1">
    <location>
        <begin position="80"/>
        <end position="101"/>
    </location>
</feature>
<keyword evidence="1" id="KW-0812">Transmembrane</keyword>
<feature type="transmembrane region" description="Helical" evidence="1">
    <location>
        <begin position="122"/>
        <end position="141"/>
    </location>
</feature>
<evidence type="ECO:0000313" key="2">
    <source>
        <dbReference type="EMBL" id="SVB86056.1"/>
    </source>
</evidence>
<reference evidence="2" key="1">
    <citation type="submission" date="2018-05" db="EMBL/GenBank/DDBJ databases">
        <authorList>
            <person name="Lanie J.A."/>
            <person name="Ng W.-L."/>
            <person name="Kazmierczak K.M."/>
            <person name="Andrzejewski T.M."/>
            <person name="Davidsen T.M."/>
            <person name="Wayne K.J."/>
            <person name="Tettelin H."/>
            <person name="Glass J.I."/>
            <person name="Rusch D."/>
            <person name="Podicherti R."/>
            <person name="Tsui H.-C.T."/>
            <person name="Winkler M.E."/>
        </authorList>
    </citation>
    <scope>NUCLEOTIDE SEQUENCE</scope>
</reference>
<accession>A0A382HFK7</accession>
<proteinExistence type="predicted"/>